<evidence type="ECO:0000313" key="9">
    <source>
        <dbReference type="EMBL" id="KPP94530.1"/>
    </source>
</evidence>
<evidence type="ECO:0000313" key="10">
    <source>
        <dbReference type="Proteomes" id="UP000050413"/>
    </source>
</evidence>
<feature type="transmembrane region" description="Helical" evidence="7">
    <location>
        <begin position="266"/>
        <end position="286"/>
    </location>
</feature>
<evidence type="ECO:0000256" key="5">
    <source>
        <dbReference type="ARBA" id="ARBA00022989"/>
    </source>
</evidence>
<dbReference type="PATRIC" id="fig|1666912.4.peg.2610"/>
<feature type="transmembrane region" description="Helical" evidence="7">
    <location>
        <begin position="138"/>
        <end position="161"/>
    </location>
</feature>
<dbReference type="InterPro" id="IPR018383">
    <property type="entry name" value="UPF0324_pro"/>
</dbReference>
<dbReference type="STRING" id="1666912.Ga0058931_2827"/>
<dbReference type="EMBL" id="LJSG01000005">
    <property type="protein sequence ID" value="KPP94530.1"/>
    <property type="molecule type" value="Genomic_DNA"/>
</dbReference>
<dbReference type="Pfam" id="PF03601">
    <property type="entry name" value="Cons_hypoth698"/>
    <property type="match status" value="1"/>
</dbReference>
<comment type="subcellular location">
    <subcellularLocation>
        <location evidence="1">Cell membrane</location>
        <topology evidence="1">Multi-pass membrane protein</topology>
    </subcellularLocation>
</comment>
<dbReference type="Proteomes" id="UP000050413">
    <property type="component" value="Unassembled WGS sequence"/>
</dbReference>
<sequence length="354" mass="36596">MGARRFVRPFFMRKTTMPKLTDLTARAKPLLPGLMLSATIAAAASFLGAHYGAPVMLFALLLGMAFNFMHTDGPCGPGVDFAAKFVLRLGVGLLGIRIALDDMAQIGLSGAALLVGLIAATIATGFIAAPLFKRQWRFALLTGGAVAICGASAALAIAAVIPHNDKTERNTLFTVMAVTALSTIAMVLYPLLFGGLGFTEVEQGFLIGATIHDVAQVVGAGFTVSDTAGETATITKLFRVAMLPVVLIVIGLVLRASGAGQGTGRVALLPWFMVLFLALVGLGSVVELPVILVEQVNTLSRVCLVTAIAALGVKTSLKALAAVGPGHMAIVVVETLVLLGLAMALLLAFHPIQG</sequence>
<proteinExistence type="inferred from homology"/>
<dbReference type="PANTHER" id="PTHR30106">
    <property type="entry name" value="INNER MEMBRANE PROTEIN YEIH-RELATED"/>
    <property type="match status" value="1"/>
</dbReference>
<dbReference type="Proteomes" id="UP000182045">
    <property type="component" value="Unassembled WGS sequence"/>
</dbReference>
<feature type="transmembrane region" description="Helical" evidence="7">
    <location>
        <begin position="298"/>
        <end position="317"/>
    </location>
</feature>
<gene>
    <name evidence="9" type="primary">tauZ</name>
    <name evidence="8" type="ORF">Ga0058931_2827</name>
    <name evidence="9" type="ORF">HLUCCA05_11970</name>
</gene>
<feature type="transmembrane region" description="Helical" evidence="7">
    <location>
        <begin position="173"/>
        <end position="193"/>
    </location>
</feature>
<evidence type="ECO:0000256" key="1">
    <source>
        <dbReference type="ARBA" id="ARBA00004651"/>
    </source>
</evidence>
<feature type="transmembrane region" description="Helical" evidence="7">
    <location>
        <begin position="53"/>
        <end position="69"/>
    </location>
</feature>
<name>A0A0P7X262_9RHOB</name>
<feature type="transmembrane region" description="Helical" evidence="7">
    <location>
        <begin position="81"/>
        <end position="100"/>
    </location>
</feature>
<evidence type="ECO:0000313" key="8">
    <source>
        <dbReference type="EMBL" id="CUX83183.1"/>
    </source>
</evidence>
<feature type="transmembrane region" description="Helical" evidence="7">
    <location>
        <begin position="237"/>
        <end position="254"/>
    </location>
</feature>
<dbReference type="GO" id="GO:0005886">
    <property type="term" value="C:plasma membrane"/>
    <property type="evidence" value="ECO:0007669"/>
    <property type="project" value="UniProtKB-SubCell"/>
</dbReference>
<feature type="transmembrane region" description="Helical" evidence="7">
    <location>
        <begin position="205"/>
        <end position="225"/>
    </location>
</feature>
<reference evidence="8 11" key="2">
    <citation type="submission" date="2016-01" db="EMBL/GenBank/DDBJ databases">
        <authorList>
            <person name="Varghese N."/>
        </authorList>
    </citation>
    <scope>NUCLEOTIDE SEQUENCE [LARGE SCALE GENOMIC DNA]</scope>
    <source>
        <strain evidence="8 11">HL-91</strain>
    </source>
</reference>
<keyword evidence="11" id="KW-1185">Reference proteome</keyword>
<comment type="caution">
    <text evidence="9">The sequence shown here is derived from an EMBL/GenBank/DDBJ whole genome shotgun (WGS) entry which is preliminary data.</text>
</comment>
<evidence type="ECO:0000256" key="2">
    <source>
        <dbReference type="ARBA" id="ARBA00007977"/>
    </source>
</evidence>
<evidence type="ECO:0000256" key="7">
    <source>
        <dbReference type="SAM" id="Phobius"/>
    </source>
</evidence>
<dbReference type="EMBL" id="FBYC01000004">
    <property type="protein sequence ID" value="CUX83183.1"/>
    <property type="molecule type" value="Genomic_DNA"/>
</dbReference>
<keyword evidence="5 7" id="KW-1133">Transmembrane helix</keyword>
<evidence type="ECO:0000256" key="3">
    <source>
        <dbReference type="ARBA" id="ARBA00022475"/>
    </source>
</evidence>
<organism evidence="9 10">
    <name type="scientific">Roseibaca calidilacus</name>
    <dbReference type="NCBI Taxonomy" id="1666912"/>
    <lineage>
        <taxon>Bacteria</taxon>
        <taxon>Pseudomonadati</taxon>
        <taxon>Pseudomonadota</taxon>
        <taxon>Alphaproteobacteria</taxon>
        <taxon>Rhodobacterales</taxon>
        <taxon>Paracoccaceae</taxon>
        <taxon>Roseinatronobacter</taxon>
    </lineage>
</organism>
<evidence type="ECO:0000256" key="4">
    <source>
        <dbReference type="ARBA" id="ARBA00022692"/>
    </source>
</evidence>
<evidence type="ECO:0000256" key="6">
    <source>
        <dbReference type="ARBA" id="ARBA00023136"/>
    </source>
</evidence>
<reference evidence="9 10" key="1">
    <citation type="submission" date="2015-09" db="EMBL/GenBank/DDBJ databases">
        <title>Identification and resolution of microdiversity through metagenomic sequencing of parallel consortia.</title>
        <authorList>
            <person name="Nelson W.C."/>
            <person name="Romine M.F."/>
            <person name="Lindemann S.R."/>
        </authorList>
    </citation>
    <scope>NUCLEOTIDE SEQUENCE [LARGE SCALE GENOMIC DNA]</scope>
    <source>
        <strain evidence="9">HL-91</strain>
    </source>
</reference>
<comment type="similarity">
    <text evidence="2">Belongs to the UPF0324 family.</text>
</comment>
<protein>
    <submittedName>
        <fullName evidence="8">Conserved hypothetical integral membrane protein</fullName>
    </submittedName>
    <submittedName>
        <fullName evidence="9">Taurine-inducible putative sulfate exporter TauZ</fullName>
    </submittedName>
</protein>
<accession>A0A0P7X262</accession>
<feature type="transmembrane region" description="Helical" evidence="7">
    <location>
        <begin position="329"/>
        <end position="349"/>
    </location>
</feature>
<keyword evidence="4 7" id="KW-0812">Transmembrane</keyword>
<evidence type="ECO:0000313" key="11">
    <source>
        <dbReference type="Proteomes" id="UP000182045"/>
    </source>
</evidence>
<feature type="transmembrane region" description="Helical" evidence="7">
    <location>
        <begin position="106"/>
        <end position="131"/>
    </location>
</feature>
<dbReference type="PANTHER" id="PTHR30106:SF2">
    <property type="entry name" value="UPF0324 INNER MEMBRANE PROTEIN YEIH"/>
    <property type="match status" value="1"/>
</dbReference>
<keyword evidence="6 7" id="KW-0472">Membrane</keyword>
<dbReference type="AlphaFoldDB" id="A0A0P7X262"/>
<keyword evidence="3" id="KW-1003">Cell membrane</keyword>